<accession>A0A0G1KJZ0</accession>
<dbReference type="Proteomes" id="UP000034504">
    <property type="component" value="Unassembled WGS sequence"/>
</dbReference>
<sequence length="243" mass="26709">MNQRIVIIPLQKILIFSLAGLLLVNQLLMSQVAAAMGMTLNRGLAAKLLGVQTKITYTIIAPKINPDGKTTLLAEWPTITEVLDNPNSGNALADAQVVMIATGKPFYAPEDVSFDDPINAQKKWGVFETAIKLSTEQEARYQKLISTMMTCSYCCGKPNNVTMNKNCGCAHAKAVRGLYRFMLQKYGDKYSNEQLVGESHRWYALWYPKGMLEDYLLAVGNESALPHELHGGAGSDGRHGIAK</sequence>
<dbReference type="AlphaFoldDB" id="A0A0G1KJZ0"/>
<evidence type="ECO:0000313" key="1">
    <source>
        <dbReference type="EMBL" id="KKT84041.1"/>
    </source>
</evidence>
<gene>
    <name evidence="1" type="ORF">UW82_C0028G0006</name>
</gene>
<name>A0A0G1KJZ0_UNCKA</name>
<comment type="caution">
    <text evidence="1">The sequence shown here is derived from an EMBL/GenBank/DDBJ whole genome shotgun (WGS) entry which is preliminary data.</text>
</comment>
<proteinExistence type="predicted"/>
<protein>
    <submittedName>
        <fullName evidence="1">Uncharacterized protein</fullName>
    </submittedName>
</protein>
<organism evidence="1 2">
    <name type="scientific">candidate division WWE3 bacterium GW2011_GWC2_44_9</name>
    <dbReference type="NCBI Taxonomy" id="1619125"/>
    <lineage>
        <taxon>Bacteria</taxon>
        <taxon>Katanobacteria</taxon>
    </lineage>
</organism>
<evidence type="ECO:0000313" key="2">
    <source>
        <dbReference type="Proteomes" id="UP000034504"/>
    </source>
</evidence>
<reference evidence="1 2" key="1">
    <citation type="journal article" date="2015" name="Nature">
        <title>rRNA introns, odd ribosomes, and small enigmatic genomes across a large radiation of phyla.</title>
        <authorList>
            <person name="Brown C.T."/>
            <person name="Hug L.A."/>
            <person name="Thomas B.C."/>
            <person name="Sharon I."/>
            <person name="Castelle C.J."/>
            <person name="Singh A."/>
            <person name="Wilkins M.J."/>
            <person name="Williams K.H."/>
            <person name="Banfield J.F."/>
        </authorList>
    </citation>
    <scope>NUCLEOTIDE SEQUENCE [LARGE SCALE GENOMIC DNA]</scope>
</reference>
<dbReference type="EMBL" id="LCJU01000028">
    <property type="protein sequence ID" value="KKT84041.1"/>
    <property type="molecule type" value="Genomic_DNA"/>
</dbReference>